<feature type="transmembrane region" description="Helical" evidence="1">
    <location>
        <begin position="283"/>
        <end position="303"/>
    </location>
</feature>
<feature type="transmembrane region" description="Helical" evidence="1">
    <location>
        <begin position="214"/>
        <end position="232"/>
    </location>
</feature>
<dbReference type="AlphaFoldDB" id="A0AAX1EH97"/>
<dbReference type="Proteomes" id="UP000295517">
    <property type="component" value="Chromosome"/>
</dbReference>
<protein>
    <submittedName>
        <fullName evidence="2">Protein LphB</fullName>
    </submittedName>
</protein>
<reference evidence="2 3" key="1">
    <citation type="submission" date="2019-03" db="EMBL/GenBank/DDBJ databases">
        <title>Diverse conjugative elements silence natural transformation in Legionella species.</title>
        <authorList>
            <person name="Durieux I."/>
            <person name="Ginevra C."/>
            <person name="Attaiech L."/>
            <person name="Picq K."/>
            <person name="Juan P.A."/>
            <person name="Jarraud S."/>
            <person name="Charpentier X."/>
        </authorList>
    </citation>
    <scope>NUCLEOTIDE SEQUENCE [LARGE SCALE GENOMIC DNA]</scope>
    <source>
        <strain evidence="2 3">HL-0427-4011</strain>
    </source>
</reference>
<evidence type="ECO:0000256" key="1">
    <source>
        <dbReference type="SAM" id="Phobius"/>
    </source>
</evidence>
<feature type="transmembrane region" description="Helical" evidence="1">
    <location>
        <begin position="7"/>
        <end position="30"/>
    </location>
</feature>
<gene>
    <name evidence="2" type="ORF">E3983_09005</name>
</gene>
<feature type="transmembrane region" description="Helical" evidence="1">
    <location>
        <begin position="83"/>
        <end position="103"/>
    </location>
</feature>
<keyword evidence="1" id="KW-0812">Transmembrane</keyword>
<feature type="transmembrane region" description="Helical" evidence="1">
    <location>
        <begin position="309"/>
        <end position="330"/>
    </location>
</feature>
<keyword evidence="1" id="KW-1133">Transmembrane helix</keyword>
<keyword evidence="1" id="KW-0472">Membrane</keyword>
<feature type="transmembrane region" description="Helical" evidence="1">
    <location>
        <begin position="342"/>
        <end position="361"/>
    </location>
</feature>
<feature type="transmembrane region" description="Helical" evidence="1">
    <location>
        <begin position="138"/>
        <end position="157"/>
    </location>
</feature>
<accession>A0AAX1EH97</accession>
<dbReference type="EMBL" id="CP038254">
    <property type="protein sequence ID" value="QBR84486.1"/>
    <property type="molecule type" value="Genomic_DNA"/>
</dbReference>
<dbReference type="RefSeq" id="WP_135060709.1">
    <property type="nucleotide sequence ID" value="NZ_CP038254.1"/>
</dbReference>
<organism evidence="2 3">
    <name type="scientific">Legionella israelensis</name>
    <dbReference type="NCBI Taxonomy" id="454"/>
    <lineage>
        <taxon>Bacteria</taxon>
        <taxon>Pseudomonadati</taxon>
        <taxon>Pseudomonadota</taxon>
        <taxon>Gammaproteobacteria</taxon>
        <taxon>Legionellales</taxon>
        <taxon>Legionellaceae</taxon>
        <taxon>Legionella</taxon>
    </lineage>
</organism>
<feature type="transmembrane region" description="Helical" evidence="1">
    <location>
        <begin position="169"/>
        <end position="202"/>
    </location>
</feature>
<proteinExistence type="predicted"/>
<sequence>MRVEIRLFDFVWALLIVYLFVFQIATIWPFTIDDMYIPLRYAKHWVSGEGLLWNIGEPPVEGYTSFSFLVLAAASLKMGLNPVIVLKMAGVLGLVLTAIGLTLMSRLWFNWRLSFIPLLWLLWYRGQIVWSVSGLETSVYETLMTWAVFFAFRALGYRFYPLERRDPRIIYYLLSGLMLAFAALTRPEAPAFVLMFFFLFYIDGPKKYWRGLKFFTAIFLCFYLPYFLWHYYYFTRLFPNSIYCKGLTGHSWGVLTANYLKLTWPFLLLSLPAIQKAKDFRYLFLLLPSIIYMFLLLGADPIVAFYNRLFLPAFALLLPLSLLGLSHLMGNFFTEKNKLYQLLMYVVSLTFAIVFIPGMTLNNYQSFTENPIKGEQLRQELVDWLKNHVDTDKTIVLSDSGYIPFYSPHSFIDSYCLNNLRMTQYSGQMYQQFCKDIFQQKPEVIILTSLVEPDKITYTPADLCLHRQLKNTANYQKKKVFKTKTEAPYYRYELFKLSRNAE</sequence>
<name>A0AAX1EH97_9GAMM</name>
<evidence type="ECO:0000313" key="3">
    <source>
        <dbReference type="Proteomes" id="UP000295517"/>
    </source>
</evidence>
<evidence type="ECO:0000313" key="2">
    <source>
        <dbReference type="EMBL" id="QBR84486.1"/>
    </source>
</evidence>